<reference evidence="2" key="1">
    <citation type="submission" date="2025-08" db="UniProtKB">
        <authorList>
            <consortium name="RefSeq"/>
        </authorList>
    </citation>
    <scope>IDENTIFICATION</scope>
    <source>
        <tissue evidence="2">Muscle</tissue>
    </source>
</reference>
<dbReference type="OrthoDB" id="8960663at2759"/>
<feature type="region of interest" description="Disordered" evidence="1">
    <location>
        <begin position="297"/>
        <end position="337"/>
    </location>
</feature>
<gene>
    <name evidence="2" type="primary">LOC122137917</name>
</gene>
<proteinExistence type="predicted"/>
<dbReference type="KEGG" id="ccar:122137917"/>
<sequence length="337" mass="38715">MDPLFPTLCILDTSVPQNRQQCLLKASKEAKALASRNTCYNRNKVQDKKTACEEGNMQSMCSHPMFTLQHRLFFELIVKKKKKKIITISLSSAKKRCQPITLTPSEVQYLGQLQITFGKYNGQSFKWLVENDVGYIKYLLDMHIKERRHHERKASPDEWVKDLLLRYVQLFPQVSCHLEINVDRAIYGQGRFRSFTFLEMWQWYSLHKTLQADPQAGTDHERKMAQEAHCSVQQWLVMKAEDITTKSLKRFRQYILDKEKPPQDRDPPAAAASSSSSGSKGDGGWVDDALLVEALTSFERQAAGEAEGRKKYPDKETHPDPPQKPATDYVSPYTVSP</sequence>
<feature type="compositionally biased region" description="Basic and acidic residues" evidence="1">
    <location>
        <begin position="306"/>
        <end position="321"/>
    </location>
</feature>
<protein>
    <submittedName>
        <fullName evidence="2">Uncharacterized protein LOC122137917 isoform X1</fullName>
    </submittedName>
</protein>
<feature type="compositionally biased region" description="Basic and acidic residues" evidence="1">
    <location>
        <begin position="257"/>
        <end position="267"/>
    </location>
</feature>
<feature type="region of interest" description="Disordered" evidence="1">
    <location>
        <begin position="257"/>
        <end position="285"/>
    </location>
</feature>
<dbReference type="RefSeq" id="XP_042582927.1">
    <property type="nucleotide sequence ID" value="XM_042726993.1"/>
</dbReference>
<accession>A0A9Q9WGF2</accession>
<evidence type="ECO:0000256" key="1">
    <source>
        <dbReference type="SAM" id="MobiDB-lite"/>
    </source>
</evidence>
<dbReference type="Proteomes" id="UP001155660">
    <property type="component" value="Chromosome B7"/>
</dbReference>
<name>A0A9Q9WGF2_CYPCA</name>
<dbReference type="GeneID" id="122137917"/>
<feature type="compositionally biased region" description="Low complexity" evidence="1">
    <location>
        <begin position="269"/>
        <end position="279"/>
    </location>
</feature>
<dbReference type="AlphaFoldDB" id="A0A9Q9WGF2"/>
<evidence type="ECO:0000313" key="2">
    <source>
        <dbReference type="RefSeq" id="XP_042582927.1"/>
    </source>
</evidence>
<organism evidence="2">
    <name type="scientific">Cyprinus carpio</name>
    <name type="common">Common carp</name>
    <dbReference type="NCBI Taxonomy" id="7962"/>
    <lineage>
        <taxon>Eukaryota</taxon>
        <taxon>Metazoa</taxon>
        <taxon>Chordata</taxon>
        <taxon>Craniata</taxon>
        <taxon>Vertebrata</taxon>
        <taxon>Euteleostomi</taxon>
        <taxon>Actinopterygii</taxon>
        <taxon>Neopterygii</taxon>
        <taxon>Teleostei</taxon>
        <taxon>Ostariophysi</taxon>
        <taxon>Cypriniformes</taxon>
        <taxon>Cyprinidae</taxon>
        <taxon>Cyprininae</taxon>
        <taxon>Cyprinus</taxon>
    </lineage>
</organism>